<feature type="region of interest" description="Disordered" evidence="1">
    <location>
        <begin position="1"/>
        <end position="22"/>
    </location>
</feature>
<reference evidence="3 4" key="1">
    <citation type="submission" date="2018-11" db="EMBL/GenBank/DDBJ databases">
        <title>Sequencing the genomes of 1000 actinobacteria strains.</title>
        <authorList>
            <person name="Klenk H.-P."/>
        </authorList>
    </citation>
    <scope>NUCLEOTIDE SEQUENCE [LARGE SCALE GENOMIC DNA]</scope>
    <source>
        <strain evidence="3 4">DSM 13521</strain>
    </source>
</reference>
<dbReference type="GO" id="GO:0004853">
    <property type="term" value="F:uroporphyrinogen decarboxylase activity"/>
    <property type="evidence" value="ECO:0007669"/>
    <property type="project" value="InterPro"/>
</dbReference>
<protein>
    <submittedName>
        <fullName evidence="3">Uroporphyrinogen decarboxylase</fullName>
    </submittedName>
</protein>
<name>A0A3N2D967_9MICO</name>
<accession>A0A3N2D967</accession>
<dbReference type="Gene3D" id="3.20.20.210">
    <property type="match status" value="1"/>
</dbReference>
<sequence>MSSTTHVSTTTATTPRADAASARRTRFGDVLAGRTPDRIPVTAWQHHIPAESDVVALADAIAAEVTRYGWDWVKVNPRATYLPEAFGNVYDLSDYDGVLPRASRVLLHSVADLHLVRATTTAHSLTEHVRLIELLRERLPAHPLLPTVFSPLSVLLALAGVPSYATALPTDEPGVSDGTATRLPVDLLAQWVADDSEAVHAALQAIADTLVDYLAATTLAGADGVFYAVTGTANPAITTPELFAELSTPYDDAVLGSVSGWRVLHTCGAHADPARFDRAGVDAIHWDATADGNPHPGEIFLRAAIVGGYSHEAAGRGDLDVVTAQVRDALTSPAPFLLAPSCSVPPTVPAGVYEAVAALSGTAG</sequence>
<dbReference type="SUPFAM" id="SSF51726">
    <property type="entry name" value="UROD/MetE-like"/>
    <property type="match status" value="1"/>
</dbReference>
<dbReference type="Proteomes" id="UP000275356">
    <property type="component" value="Unassembled WGS sequence"/>
</dbReference>
<dbReference type="PANTHER" id="PTHR47099">
    <property type="entry name" value="METHYLCOBAMIDE:COM METHYLTRANSFERASE MTBA"/>
    <property type="match status" value="1"/>
</dbReference>
<proteinExistence type="predicted"/>
<dbReference type="PANTHER" id="PTHR47099:SF1">
    <property type="entry name" value="METHYLCOBAMIDE:COM METHYLTRANSFERASE MTBA"/>
    <property type="match status" value="1"/>
</dbReference>
<evidence type="ECO:0000256" key="1">
    <source>
        <dbReference type="SAM" id="MobiDB-lite"/>
    </source>
</evidence>
<evidence type="ECO:0000259" key="2">
    <source>
        <dbReference type="Pfam" id="PF01208"/>
    </source>
</evidence>
<dbReference type="InterPro" id="IPR000257">
    <property type="entry name" value="Uroporphyrinogen_deCOase"/>
</dbReference>
<dbReference type="OrthoDB" id="7375127at2"/>
<evidence type="ECO:0000313" key="4">
    <source>
        <dbReference type="Proteomes" id="UP000275356"/>
    </source>
</evidence>
<dbReference type="GO" id="GO:0006779">
    <property type="term" value="P:porphyrin-containing compound biosynthetic process"/>
    <property type="evidence" value="ECO:0007669"/>
    <property type="project" value="InterPro"/>
</dbReference>
<dbReference type="EMBL" id="RKHQ01000001">
    <property type="protein sequence ID" value="ROR96337.1"/>
    <property type="molecule type" value="Genomic_DNA"/>
</dbReference>
<organism evidence="3 4">
    <name type="scientific">Salana multivorans</name>
    <dbReference type="NCBI Taxonomy" id="120377"/>
    <lineage>
        <taxon>Bacteria</taxon>
        <taxon>Bacillati</taxon>
        <taxon>Actinomycetota</taxon>
        <taxon>Actinomycetes</taxon>
        <taxon>Micrococcales</taxon>
        <taxon>Beutenbergiaceae</taxon>
        <taxon>Salana</taxon>
    </lineage>
</organism>
<dbReference type="InterPro" id="IPR052024">
    <property type="entry name" value="Methanogen_methyltrans"/>
</dbReference>
<feature type="domain" description="Uroporphyrinogen decarboxylase (URO-D)" evidence="2">
    <location>
        <begin position="188"/>
        <end position="355"/>
    </location>
</feature>
<dbReference type="RefSeq" id="WP_123738529.1">
    <property type="nucleotide sequence ID" value="NZ_RKHQ01000001.1"/>
</dbReference>
<dbReference type="InterPro" id="IPR038071">
    <property type="entry name" value="UROD/MetE-like_sf"/>
</dbReference>
<gene>
    <name evidence="3" type="ORF">EDD28_0920</name>
</gene>
<keyword evidence="4" id="KW-1185">Reference proteome</keyword>
<dbReference type="AlphaFoldDB" id="A0A3N2D967"/>
<dbReference type="Pfam" id="PF01208">
    <property type="entry name" value="URO-D"/>
    <property type="match status" value="1"/>
</dbReference>
<comment type="caution">
    <text evidence="3">The sequence shown here is derived from an EMBL/GenBank/DDBJ whole genome shotgun (WGS) entry which is preliminary data.</text>
</comment>
<evidence type="ECO:0000313" key="3">
    <source>
        <dbReference type="EMBL" id="ROR96337.1"/>
    </source>
</evidence>